<protein>
    <submittedName>
        <fullName evidence="1">Uncharacterized protein</fullName>
    </submittedName>
</protein>
<comment type="caution">
    <text evidence="1">The sequence shown here is derived from an EMBL/GenBank/DDBJ whole genome shotgun (WGS) entry which is preliminary data.</text>
</comment>
<accession>A0ACB9EZ92</accession>
<keyword evidence="2" id="KW-1185">Reference proteome</keyword>
<dbReference type="Proteomes" id="UP001055811">
    <property type="component" value="Linkage Group LG03"/>
</dbReference>
<dbReference type="EMBL" id="CM042011">
    <property type="protein sequence ID" value="KAI3763955.1"/>
    <property type="molecule type" value="Genomic_DNA"/>
</dbReference>
<proteinExistence type="predicted"/>
<name>A0ACB9EZ92_CICIN</name>
<organism evidence="1 2">
    <name type="scientific">Cichorium intybus</name>
    <name type="common">Chicory</name>
    <dbReference type="NCBI Taxonomy" id="13427"/>
    <lineage>
        <taxon>Eukaryota</taxon>
        <taxon>Viridiplantae</taxon>
        <taxon>Streptophyta</taxon>
        <taxon>Embryophyta</taxon>
        <taxon>Tracheophyta</taxon>
        <taxon>Spermatophyta</taxon>
        <taxon>Magnoliopsida</taxon>
        <taxon>eudicotyledons</taxon>
        <taxon>Gunneridae</taxon>
        <taxon>Pentapetalae</taxon>
        <taxon>asterids</taxon>
        <taxon>campanulids</taxon>
        <taxon>Asterales</taxon>
        <taxon>Asteraceae</taxon>
        <taxon>Cichorioideae</taxon>
        <taxon>Cichorieae</taxon>
        <taxon>Cichoriinae</taxon>
        <taxon>Cichorium</taxon>
    </lineage>
</organism>
<gene>
    <name evidence="1" type="ORF">L2E82_13953</name>
</gene>
<reference evidence="2" key="1">
    <citation type="journal article" date="2022" name="Mol. Ecol. Resour.">
        <title>The genomes of chicory, endive, great burdock and yacon provide insights into Asteraceae palaeo-polyploidization history and plant inulin production.</title>
        <authorList>
            <person name="Fan W."/>
            <person name="Wang S."/>
            <person name="Wang H."/>
            <person name="Wang A."/>
            <person name="Jiang F."/>
            <person name="Liu H."/>
            <person name="Zhao H."/>
            <person name="Xu D."/>
            <person name="Zhang Y."/>
        </authorList>
    </citation>
    <scope>NUCLEOTIDE SEQUENCE [LARGE SCALE GENOMIC DNA]</scope>
    <source>
        <strain evidence="2">cv. Punajuju</strain>
    </source>
</reference>
<sequence>MGPYQFWVSLNQTFEFSCGRNMGFLGWGVTLNDVLGVICTLQETWPIPATPLAATAGITGDIENARLESPVIPAVAANGVAGIGELAIRVLRNPSHTSFTDPTVEK</sequence>
<reference evidence="1 2" key="2">
    <citation type="journal article" date="2022" name="Mol. Ecol. Resour.">
        <title>The genomes of chicory, endive, great burdock and yacon provide insights into Asteraceae paleo-polyploidization history and plant inulin production.</title>
        <authorList>
            <person name="Fan W."/>
            <person name="Wang S."/>
            <person name="Wang H."/>
            <person name="Wang A."/>
            <person name="Jiang F."/>
            <person name="Liu H."/>
            <person name="Zhao H."/>
            <person name="Xu D."/>
            <person name="Zhang Y."/>
        </authorList>
    </citation>
    <scope>NUCLEOTIDE SEQUENCE [LARGE SCALE GENOMIC DNA]</scope>
    <source>
        <strain evidence="2">cv. Punajuju</strain>
        <tissue evidence="1">Leaves</tissue>
    </source>
</reference>
<evidence type="ECO:0000313" key="2">
    <source>
        <dbReference type="Proteomes" id="UP001055811"/>
    </source>
</evidence>
<evidence type="ECO:0000313" key="1">
    <source>
        <dbReference type="EMBL" id="KAI3763955.1"/>
    </source>
</evidence>